<keyword evidence="18" id="KW-0675">Receptor</keyword>
<dbReference type="PANTHER" id="PTHR27008">
    <property type="entry name" value="OS04G0122200 PROTEIN"/>
    <property type="match status" value="1"/>
</dbReference>
<dbReference type="PROSITE" id="PS00107">
    <property type="entry name" value="PROTEIN_KINASE_ATP"/>
    <property type="match status" value="1"/>
</dbReference>
<dbReference type="Gene3D" id="1.10.510.10">
    <property type="entry name" value="Transferase(Phosphotransferase) domain 1"/>
    <property type="match status" value="1"/>
</dbReference>
<evidence type="ECO:0000256" key="21">
    <source>
        <dbReference type="ARBA" id="ARBA00048679"/>
    </source>
</evidence>
<evidence type="ECO:0000313" key="27">
    <source>
        <dbReference type="Proteomes" id="UP001417504"/>
    </source>
</evidence>
<comment type="catalytic activity">
    <reaction evidence="21">
        <text>L-seryl-[protein] + ATP = O-phospho-L-seryl-[protein] + ADP + H(+)</text>
        <dbReference type="Rhea" id="RHEA:17989"/>
        <dbReference type="Rhea" id="RHEA-COMP:9863"/>
        <dbReference type="Rhea" id="RHEA-COMP:11604"/>
        <dbReference type="ChEBI" id="CHEBI:15378"/>
        <dbReference type="ChEBI" id="CHEBI:29999"/>
        <dbReference type="ChEBI" id="CHEBI:30616"/>
        <dbReference type="ChEBI" id="CHEBI:83421"/>
        <dbReference type="ChEBI" id="CHEBI:456216"/>
        <dbReference type="EC" id="2.7.11.1"/>
    </reaction>
</comment>
<evidence type="ECO:0000256" key="11">
    <source>
        <dbReference type="ARBA" id="ARBA00022729"/>
    </source>
</evidence>
<dbReference type="SMART" id="SM00369">
    <property type="entry name" value="LRR_TYP"/>
    <property type="match status" value="5"/>
</dbReference>
<dbReference type="Pfam" id="PF08263">
    <property type="entry name" value="LRRNT_2"/>
    <property type="match status" value="1"/>
</dbReference>
<evidence type="ECO:0000256" key="13">
    <source>
        <dbReference type="ARBA" id="ARBA00022741"/>
    </source>
</evidence>
<accession>A0AAP0PT36</accession>
<sequence length="1030" mass="112981">MMMGLRVLLSLIIISSMKFGDSEAVIQKMGARDETDKVSLLAFKQGISNDPLGVLSSWNDSSSNFCKWQGVVCGRRHRRVTALELPEKSLVGLISPSLGNLSFLRSINLGNNSFHGRIPQEISQLYRLRHLILSNNSLGGDIPSNLSQCFHLQELDLSENHLEGKIPGELGMLAELLRLSLKLNNLTGGIPQALGNLSSLKIMTVAYNSLEGSIPATIAQLTRLVFFSTMGNKFSGTLPSMLFNISSLNAVTMTSNQFSGNLPTDIGPLPNLTFLALGDNQFSGTIPESLSNITGLVQVLDLGMNNFVGKVPTSLGLALQGLNWLGLDNNHLGSVGEDDLNFITSLSNCKSLDTLQMYGNRFGGVLPESISNLTTQLTILILGGNQIHGRIPTGIGNLINLQRLGMEKNFFTGSIPSSLGKLQNLEELVLYGNRLTGRIPYSLGNITHLLKMSLAVNRLEGPIPSTLGQCSNLLVLDLSQNNLSGTIPKEVFLGLSSLSMALDVSENALTGPLPAEVGNLKKLGIFKASHNNLNGEIPRMLGRCESLERLDLKDNFFVGEIPMTLNALKAISNMDLSRNNLSGPIPKYLETLPLVKLNLSFNKLEGEVPKGGVFRNSSGVALGGNEYLCGGILELHLPSCSTRNKRGKNHHPKLIIIVVASATAILFFLLLVLISFRTRTKRKMPSAPSMDKFSKIKVSFEDLFKATDGFSSANLIGSGSFGLVYKGILNQGETVVAVKVLKLQQRGASKTFKAECKALRNVRHRNLVKVVSSCSSIDSKGNDFKALVFEFMPNGSLEQWLHQSFEDEHSQTRQLNLIKRINILIDVASALDYLHHHCHTRIIHCDLKPSNILLDDDMTAHVSDFGISRLFSETEHNFYFTRSSSIGLKGSIGYAAPEYGIGGEASTQGDLYSFGIVLLEMLVGRRPTDEIFKDDLNLHNLAKTALPEQVMQVVDRSLLQMIQKDITEEEGTSNRRACDHRRDKMRECIIRLVRIGVECSMEAPRERMDVKDVIKELHLIRKTLIDVGIN</sequence>
<keyword evidence="19" id="KW-0325">Glycoprotein</keyword>
<feature type="transmembrane region" description="Helical" evidence="23">
    <location>
        <begin position="654"/>
        <end position="676"/>
    </location>
</feature>
<evidence type="ECO:0000256" key="8">
    <source>
        <dbReference type="ARBA" id="ARBA00022614"/>
    </source>
</evidence>
<dbReference type="Pfam" id="PF00560">
    <property type="entry name" value="LRR_1"/>
    <property type="match status" value="7"/>
</dbReference>
<evidence type="ECO:0000256" key="6">
    <source>
        <dbReference type="ARBA" id="ARBA00022527"/>
    </source>
</evidence>
<feature type="chain" id="PRO_5043022744" description="non-specific serine/threonine protein kinase" evidence="24">
    <location>
        <begin position="25"/>
        <end position="1030"/>
    </location>
</feature>
<keyword evidence="8" id="KW-0433">Leucine-rich repeat</keyword>
<evidence type="ECO:0000256" key="15">
    <source>
        <dbReference type="ARBA" id="ARBA00022840"/>
    </source>
</evidence>
<keyword evidence="7" id="KW-0597">Phosphoprotein</keyword>
<dbReference type="GO" id="GO:0004674">
    <property type="term" value="F:protein serine/threonine kinase activity"/>
    <property type="evidence" value="ECO:0007669"/>
    <property type="project" value="UniProtKB-KW"/>
</dbReference>
<evidence type="ECO:0000256" key="9">
    <source>
        <dbReference type="ARBA" id="ARBA00022679"/>
    </source>
</evidence>
<dbReference type="InterPro" id="IPR057013">
    <property type="entry name" value="LRR_ComC"/>
</dbReference>
<comment type="similarity">
    <text evidence="3">Belongs to the protein kinase superfamily. Ser/Thr protein kinase family.</text>
</comment>
<dbReference type="SUPFAM" id="SSF52058">
    <property type="entry name" value="L domain-like"/>
    <property type="match status" value="1"/>
</dbReference>
<dbReference type="PROSITE" id="PS00108">
    <property type="entry name" value="PROTEIN_KINASE_ST"/>
    <property type="match status" value="1"/>
</dbReference>
<dbReference type="InterPro" id="IPR032675">
    <property type="entry name" value="LRR_dom_sf"/>
</dbReference>
<keyword evidence="14" id="KW-0418">Kinase</keyword>
<evidence type="ECO:0000256" key="4">
    <source>
        <dbReference type="ARBA" id="ARBA00012513"/>
    </source>
</evidence>
<dbReference type="FunFam" id="3.80.10.10:FF:000041">
    <property type="entry name" value="LRR receptor-like serine/threonine-protein kinase ERECTA"/>
    <property type="match status" value="2"/>
</dbReference>
<proteinExistence type="inferred from homology"/>
<dbReference type="AlphaFoldDB" id="A0AAP0PT36"/>
<evidence type="ECO:0000256" key="7">
    <source>
        <dbReference type="ARBA" id="ARBA00022553"/>
    </source>
</evidence>
<evidence type="ECO:0000256" key="5">
    <source>
        <dbReference type="ARBA" id="ARBA00022475"/>
    </source>
</evidence>
<dbReference type="EMBL" id="JBBNAE010000001">
    <property type="protein sequence ID" value="KAK9153534.1"/>
    <property type="molecule type" value="Genomic_DNA"/>
</dbReference>
<dbReference type="InterPro" id="IPR011009">
    <property type="entry name" value="Kinase-like_dom_sf"/>
</dbReference>
<dbReference type="Pfam" id="PF00069">
    <property type="entry name" value="Pkinase"/>
    <property type="match status" value="1"/>
</dbReference>
<dbReference type="Gene3D" id="3.30.200.20">
    <property type="entry name" value="Phosphorylase Kinase, domain 1"/>
    <property type="match status" value="1"/>
</dbReference>
<evidence type="ECO:0000256" key="20">
    <source>
        <dbReference type="ARBA" id="ARBA00047899"/>
    </source>
</evidence>
<keyword evidence="6" id="KW-0723">Serine/threonine-protein kinase</keyword>
<feature type="domain" description="Protein kinase" evidence="25">
    <location>
        <begin position="710"/>
        <end position="1021"/>
    </location>
</feature>
<dbReference type="PROSITE" id="PS50011">
    <property type="entry name" value="PROTEIN_KINASE_DOM"/>
    <property type="match status" value="1"/>
</dbReference>
<protein>
    <recommendedName>
        <fullName evidence="4">non-specific serine/threonine protein kinase</fullName>
        <ecNumber evidence="4">2.7.11.1</ecNumber>
    </recommendedName>
</protein>
<keyword evidence="17 23" id="KW-0472">Membrane</keyword>
<dbReference type="InterPro" id="IPR008271">
    <property type="entry name" value="Ser/Thr_kinase_AS"/>
</dbReference>
<dbReference type="InterPro" id="IPR001611">
    <property type="entry name" value="Leu-rich_rpt"/>
</dbReference>
<feature type="binding site" evidence="22">
    <location>
        <position position="739"/>
    </location>
    <ligand>
        <name>ATP</name>
        <dbReference type="ChEBI" id="CHEBI:30616"/>
    </ligand>
</feature>
<dbReference type="Gene3D" id="3.80.10.10">
    <property type="entry name" value="Ribonuclease Inhibitor"/>
    <property type="match status" value="2"/>
</dbReference>
<comment type="catalytic activity">
    <reaction evidence="20">
        <text>L-threonyl-[protein] + ATP = O-phospho-L-threonyl-[protein] + ADP + H(+)</text>
        <dbReference type="Rhea" id="RHEA:46608"/>
        <dbReference type="Rhea" id="RHEA-COMP:11060"/>
        <dbReference type="Rhea" id="RHEA-COMP:11605"/>
        <dbReference type="ChEBI" id="CHEBI:15378"/>
        <dbReference type="ChEBI" id="CHEBI:30013"/>
        <dbReference type="ChEBI" id="CHEBI:30616"/>
        <dbReference type="ChEBI" id="CHEBI:61977"/>
        <dbReference type="ChEBI" id="CHEBI:456216"/>
        <dbReference type="EC" id="2.7.11.1"/>
    </reaction>
</comment>
<keyword evidence="27" id="KW-1185">Reference proteome</keyword>
<dbReference type="PANTHER" id="PTHR27008:SF499">
    <property type="entry name" value="OS06G0581500 PROTEIN"/>
    <property type="match status" value="1"/>
</dbReference>
<evidence type="ECO:0000259" key="25">
    <source>
        <dbReference type="PROSITE" id="PS50011"/>
    </source>
</evidence>
<comment type="subcellular location">
    <subcellularLocation>
        <location evidence="1">Cell membrane</location>
        <topology evidence="1">Single-pass membrane protein</topology>
    </subcellularLocation>
    <subcellularLocation>
        <location evidence="2">Membrane</location>
        <topology evidence="2">Single-pass type I membrane protein</topology>
    </subcellularLocation>
</comment>
<dbReference type="GO" id="GO:0005886">
    <property type="term" value="C:plasma membrane"/>
    <property type="evidence" value="ECO:0007669"/>
    <property type="project" value="UniProtKB-SubCell"/>
</dbReference>
<dbReference type="EC" id="2.7.11.1" evidence="4"/>
<comment type="caution">
    <text evidence="26">The sequence shown here is derived from an EMBL/GenBank/DDBJ whole genome shotgun (WGS) entry which is preliminary data.</text>
</comment>
<dbReference type="FunFam" id="3.80.10.10:FF:000288">
    <property type="entry name" value="LRR receptor-like serine/threonine-protein kinase EFR"/>
    <property type="match status" value="1"/>
</dbReference>
<dbReference type="SUPFAM" id="SSF52047">
    <property type="entry name" value="RNI-like"/>
    <property type="match status" value="1"/>
</dbReference>
<evidence type="ECO:0000256" key="16">
    <source>
        <dbReference type="ARBA" id="ARBA00022989"/>
    </source>
</evidence>
<evidence type="ECO:0000256" key="3">
    <source>
        <dbReference type="ARBA" id="ARBA00008684"/>
    </source>
</evidence>
<keyword evidence="11 24" id="KW-0732">Signal</keyword>
<organism evidence="26 27">
    <name type="scientific">Stephania japonica</name>
    <dbReference type="NCBI Taxonomy" id="461633"/>
    <lineage>
        <taxon>Eukaryota</taxon>
        <taxon>Viridiplantae</taxon>
        <taxon>Streptophyta</taxon>
        <taxon>Embryophyta</taxon>
        <taxon>Tracheophyta</taxon>
        <taxon>Spermatophyta</taxon>
        <taxon>Magnoliopsida</taxon>
        <taxon>Ranunculales</taxon>
        <taxon>Menispermaceae</taxon>
        <taxon>Menispermoideae</taxon>
        <taxon>Cissampelideae</taxon>
        <taxon>Stephania</taxon>
    </lineage>
</organism>
<dbReference type="Proteomes" id="UP001417504">
    <property type="component" value="Unassembled WGS sequence"/>
</dbReference>
<reference evidence="26 27" key="1">
    <citation type="submission" date="2024-01" db="EMBL/GenBank/DDBJ databases">
        <title>Genome assemblies of Stephania.</title>
        <authorList>
            <person name="Yang L."/>
        </authorList>
    </citation>
    <scope>NUCLEOTIDE SEQUENCE [LARGE SCALE GENOMIC DNA]</scope>
    <source>
        <strain evidence="26">QJT</strain>
        <tissue evidence="26">Leaf</tissue>
    </source>
</reference>
<evidence type="ECO:0000256" key="19">
    <source>
        <dbReference type="ARBA" id="ARBA00023180"/>
    </source>
</evidence>
<gene>
    <name evidence="26" type="ORF">Sjap_001014</name>
</gene>
<dbReference type="SUPFAM" id="SSF56112">
    <property type="entry name" value="Protein kinase-like (PK-like)"/>
    <property type="match status" value="1"/>
</dbReference>
<evidence type="ECO:0000256" key="2">
    <source>
        <dbReference type="ARBA" id="ARBA00004479"/>
    </source>
</evidence>
<dbReference type="InterPro" id="IPR051809">
    <property type="entry name" value="Plant_receptor-like_S/T_kinase"/>
</dbReference>
<evidence type="ECO:0000256" key="23">
    <source>
        <dbReference type="SAM" id="Phobius"/>
    </source>
</evidence>
<dbReference type="FunFam" id="3.80.10.10:FF:000565">
    <property type="entry name" value="Leucine-rich repeat receptor-like kinase protein FLORAL ORGAN NUMBER1"/>
    <property type="match status" value="1"/>
</dbReference>
<dbReference type="PROSITE" id="PS51450">
    <property type="entry name" value="LRR"/>
    <property type="match status" value="2"/>
</dbReference>
<evidence type="ECO:0000256" key="1">
    <source>
        <dbReference type="ARBA" id="ARBA00004162"/>
    </source>
</evidence>
<keyword evidence="16 23" id="KW-1133">Transmembrane helix</keyword>
<evidence type="ECO:0000256" key="14">
    <source>
        <dbReference type="ARBA" id="ARBA00022777"/>
    </source>
</evidence>
<keyword evidence="5" id="KW-1003">Cell membrane</keyword>
<dbReference type="InterPro" id="IPR017441">
    <property type="entry name" value="Protein_kinase_ATP_BS"/>
</dbReference>
<feature type="signal peptide" evidence="24">
    <location>
        <begin position="1"/>
        <end position="24"/>
    </location>
</feature>
<evidence type="ECO:0000256" key="10">
    <source>
        <dbReference type="ARBA" id="ARBA00022692"/>
    </source>
</evidence>
<evidence type="ECO:0000256" key="18">
    <source>
        <dbReference type="ARBA" id="ARBA00023170"/>
    </source>
</evidence>
<keyword evidence="9" id="KW-0808">Transferase</keyword>
<dbReference type="InterPro" id="IPR000719">
    <property type="entry name" value="Prot_kinase_dom"/>
</dbReference>
<dbReference type="FunFam" id="3.30.200.20:FF:000432">
    <property type="entry name" value="LRR receptor-like serine/threonine-protein kinase EFR"/>
    <property type="match status" value="1"/>
</dbReference>
<evidence type="ECO:0000313" key="26">
    <source>
        <dbReference type="EMBL" id="KAK9153534.1"/>
    </source>
</evidence>
<dbReference type="InterPro" id="IPR013210">
    <property type="entry name" value="LRR_N_plant-typ"/>
</dbReference>
<name>A0AAP0PT36_9MAGN</name>
<evidence type="ECO:0000256" key="24">
    <source>
        <dbReference type="SAM" id="SignalP"/>
    </source>
</evidence>
<dbReference type="FunFam" id="1.10.510.10:FF:000358">
    <property type="entry name" value="Putative leucine-rich repeat receptor-like serine/threonine-protein kinase"/>
    <property type="match status" value="1"/>
</dbReference>
<evidence type="ECO:0000256" key="12">
    <source>
        <dbReference type="ARBA" id="ARBA00022737"/>
    </source>
</evidence>
<keyword evidence="12" id="KW-0677">Repeat</keyword>
<keyword evidence="10 23" id="KW-0812">Transmembrane</keyword>
<evidence type="ECO:0000256" key="17">
    <source>
        <dbReference type="ARBA" id="ARBA00023136"/>
    </source>
</evidence>
<dbReference type="SMART" id="SM00220">
    <property type="entry name" value="S_TKc"/>
    <property type="match status" value="1"/>
</dbReference>
<dbReference type="InterPro" id="IPR003591">
    <property type="entry name" value="Leu-rich_rpt_typical-subtyp"/>
</dbReference>
<keyword evidence="13 22" id="KW-0547">Nucleotide-binding</keyword>
<evidence type="ECO:0000256" key="22">
    <source>
        <dbReference type="PROSITE-ProRule" id="PRU10141"/>
    </source>
</evidence>
<dbReference type="Pfam" id="PF24141">
    <property type="entry name" value="LRR_ComC"/>
    <property type="match status" value="1"/>
</dbReference>
<dbReference type="GO" id="GO:0005524">
    <property type="term" value="F:ATP binding"/>
    <property type="evidence" value="ECO:0007669"/>
    <property type="project" value="UniProtKB-UniRule"/>
</dbReference>
<keyword evidence="15 22" id="KW-0067">ATP-binding</keyword>